<dbReference type="EMBL" id="MPTO01000018">
    <property type="protein sequence ID" value="OME16709.1"/>
    <property type="molecule type" value="Genomic_DNA"/>
</dbReference>
<evidence type="ECO:0000313" key="2">
    <source>
        <dbReference type="Proteomes" id="UP000187323"/>
    </source>
</evidence>
<gene>
    <name evidence="1" type="ORF">BSK47_19205</name>
</gene>
<sequence length="90" mass="10662">MTEQQIRSFGQALAERFKQVGDERLVAERRFRESLYSPASIRFEVLELERKRDIAQAAFDSWKEVTENLPSEIQNAFKEHYQKINPMEAK</sequence>
<accession>A0AB36J8X1</accession>
<organism evidence="1 2">
    <name type="scientific">Paenibacillus odorifer</name>
    <dbReference type="NCBI Taxonomy" id="189426"/>
    <lineage>
        <taxon>Bacteria</taxon>
        <taxon>Bacillati</taxon>
        <taxon>Bacillota</taxon>
        <taxon>Bacilli</taxon>
        <taxon>Bacillales</taxon>
        <taxon>Paenibacillaceae</taxon>
        <taxon>Paenibacillus</taxon>
    </lineage>
</organism>
<proteinExistence type="predicted"/>
<evidence type="ECO:0000313" key="1">
    <source>
        <dbReference type="EMBL" id="OME16709.1"/>
    </source>
</evidence>
<reference evidence="1 2" key="1">
    <citation type="submission" date="2016-10" db="EMBL/GenBank/DDBJ databases">
        <title>Paenibacillus species isolates.</title>
        <authorList>
            <person name="Beno S.M."/>
        </authorList>
    </citation>
    <scope>NUCLEOTIDE SEQUENCE [LARGE SCALE GENOMIC DNA]</scope>
    <source>
        <strain evidence="1 2">FSL H7-0918</strain>
    </source>
</reference>
<name>A0AB36J8X1_9BACL</name>
<dbReference type="RefSeq" id="WP_076136484.1">
    <property type="nucleotide sequence ID" value="NZ_MPTO01000018.1"/>
</dbReference>
<protein>
    <submittedName>
        <fullName evidence="1">Uncharacterized protein</fullName>
    </submittedName>
</protein>
<dbReference type="AlphaFoldDB" id="A0AB36J8X1"/>
<comment type="caution">
    <text evidence="1">The sequence shown here is derived from an EMBL/GenBank/DDBJ whole genome shotgun (WGS) entry which is preliminary data.</text>
</comment>
<dbReference type="Proteomes" id="UP000187323">
    <property type="component" value="Unassembled WGS sequence"/>
</dbReference>